<dbReference type="Gene3D" id="1.10.10.10">
    <property type="entry name" value="Winged helix-like DNA-binding domain superfamily/Winged helix DNA-binding domain"/>
    <property type="match status" value="1"/>
</dbReference>
<proteinExistence type="inferred from homology"/>
<dbReference type="PROSITE" id="PS50931">
    <property type="entry name" value="HTH_LYSR"/>
    <property type="match status" value="1"/>
</dbReference>
<evidence type="ECO:0000256" key="4">
    <source>
        <dbReference type="ARBA" id="ARBA00023163"/>
    </source>
</evidence>
<dbReference type="RefSeq" id="WP_148557786.1">
    <property type="nucleotide sequence ID" value="NZ_CP081135.1"/>
</dbReference>
<dbReference type="InterPro" id="IPR005119">
    <property type="entry name" value="LysR_subst-bd"/>
</dbReference>
<dbReference type="GO" id="GO:0003700">
    <property type="term" value="F:DNA-binding transcription factor activity"/>
    <property type="evidence" value="ECO:0007669"/>
    <property type="project" value="InterPro"/>
</dbReference>
<dbReference type="KEGG" id="tem:JW646_02420"/>
<dbReference type="SUPFAM" id="SSF53850">
    <property type="entry name" value="Periplasmic binding protein-like II"/>
    <property type="match status" value="1"/>
</dbReference>
<dbReference type="GO" id="GO:0000976">
    <property type="term" value="F:transcription cis-regulatory region binding"/>
    <property type="evidence" value="ECO:0007669"/>
    <property type="project" value="TreeGrafter"/>
</dbReference>
<evidence type="ECO:0000256" key="3">
    <source>
        <dbReference type="ARBA" id="ARBA00023125"/>
    </source>
</evidence>
<organism evidence="6 7">
    <name type="scientific">Terrisporobacter hibernicus</name>
    <dbReference type="NCBI Taxonomy" id="2813371"/>
    <lineage>
        <taxon>Bacteria</taxon>
        <taxon>Bacillati</taxon>
        <taxon>Bacillota</taxon>
        <taxon>Clostridia</taxon>
        <taxon>Peptostreptococcales</taxon>
        <taxon>Peptostreptococcaceae</taxon>
        <taxon>Terrisporobacter</taxon>
    </lineage>
</organism>
<dbReference type="InterPro" id="IPR036390">
    <property type="entry name" value="WH_DNA-bd_sf"/>
</dbReference>
<dbReference type="InterPro" id="IPR036388">
    <property type="entry name" value="WH-like_DNA-bd_sf"/>
</dbReference>
<name>A0AAX2ZG97_9FIRM</name>
<dbReference type="Proteomes" id="UP001198983">
    <property type="component" value="Chromosome"/>
</dbReference>
<dbReference type="Pfam" id="PF00126">
    <property type="entry name" value="HTH_1"/>
    <property type="match status" value="1"/>
</dbReference>
<evidence type="ECO:0000256" key="1">
    <source>
        <dbReference type="ARBA" id="ARBA00009437"/>
    </source>
</evidence>
<protein>
    <submittedName>
        <fullName evidence="6">LysR family transcriptional regulator</fullName>
    </submittedName>
</protein>
<dbReference type="Gene3D" id="3.40.190.290">
    <property type="match status" value="1"/>
</dbReference>
<evidence type="ECO:0000313" key="7">
    <source>
        <dbReference type="Proteomes" id="UP001198983"/>
    </source>
</evidence>
<keyword evidence="3" id="KW-0238">DNA-binding</keyword>
<reference evidence="6 7" key="1">
    <citation type="journal article" date="2023" name="Int. J. Syst. Evol. Microbiol.">
        <title>Terrisporobacter hibernicus sp. nov., isolated from bovine faeces in Northern Ireland.</title>
        <authorList>
            <person name="Mitchell M."/>
            <person name="Nguyen S.V."/>
            <person name="Connor M."/>
            <person name="Fairley D.J."/>
            <person name="Donoghue O."/>
            <person name="Marshall H."/>
            <person name="Koolman L."/>
            <person name="McMullan G."/>
            <person name="Schaffer K.E."/>
            <person name="McGrath J.W."/>
            <person name="Fanning S."/>
        </authorList>
    </citation>
    <scope>NUCLEOTIDE SEQUENCE [LARGE SCALE GENOMIC DNA]</scope>
    <source>
        <strain evidence="6 7">MCA3</strain>
    </source>
</reference>
<feature type="domain" description="HTH lysR-type" evidence="5">
    <location>
        <begin position="1"/>
        <end position="44"/>
    </location>
</feature>
<keyword evidence="2" id="KW-0805">Transcription regulation</keyword>
<keyword evidence="7" id="KW-1185">Reference proteome</keyword>
<dbReference type="InterPro" id="IPR000847">
    <property type="entry name" value="LysR_HTH_N"/>
</dbReference>
<dbReference type="PANTHER" id="PTHR30126:SF39">
    <property type="entry name" value="HTH-TYPE TRANSCRIPTIONAL REGULATOR CYSL"/>
    <property type="match status" value="1"/>
</dbReference>
<comment type="similarity">
    <text evidence="1">Belongs to the LysR transcriptional regulatory family.</text>
</comment>
<evidence type="ECO:0000259" key="5">
    <source>
        <dbReference type="PROSITE" id="PS50931"/>
    </source>
</evidence>
<evidence type="ECO:0000313" key="6">
    <source>
        <dbReference type="EMBL" id="UEL48328.1"/>
    </source>
</evidence>
<dbReference type="PRINTS" id="PR00039">
    <property type="entry name" value="HTHLYSR"/>
</dbReference>
<dbReference type="Pfam" id="PF03466">
    <property type="entry name" value="LysR_substrate"/>
    <property type="match status" value="1"/>
</dbReference>
<dbReference type="AlphaFoldDB" id="A0AAX2ZG97"/>
<accession>A0AAX2ZG97</accession>
<evidence type="ECO:0000256" key="2">
    <source>
        <dbReference type="ARBA" id="ARBA00023015"/>
    </source>
</evidence>
<sequence>MIEELKTFISVVEFKNFTKAAKHLNLSQPSVSNHIKSLEKYFNTIIIDRSIKQKNIYITENGEILYKRAKEILNLLDMTMDELHNTTQNVEGHLKIGASLTIGEYILPNFLKKFCSKYPNIQIEVLIENTKSICDKLSNISFDIGLVEGTVSSPNLNQTYFYEDKMVLALPYNSDIKEDNFTLDKLKKYNWIGREKGSGTREYLDMFLNNSKIQPKNIMVFGSNYAVKEAVKNNLGVTIVSSLIAYPSYYNKELKIISLDYSFTRNFSYILANNITHSKANNLFIRELKDFVLTL</sequence>
<dbReference type="EMBL" id="CP081135">
    <property type="protein sequence ID" value="UEL48328.1"/>
    <property type="molecule type" value="Genomic_DNA"/>
</dbReference>
<dbReference type="SUPFAM" id="SSF46785">
    <property type="entry name" value="Winged helix' DNA-binding domain"/>
    <property type="match status" value="1"/>
</dbReference>
<keyword evidence="4" id="KW-0804">Transcription</keyword>
<dbReference type="PANTHER" id="PTHR30126">
    <property type="entry name" value="HTH-TYPE TRANSCRIPTIONAL REGULATOR"/>
    <property type="match status" value="1"/>
</dbReference>
<gene>
    <name evidence="6" type="ORF">JW646_02420</name>
</gene>